<sequence length="307" mass="32937">MSAPVEFETEHFKGRVQVLFKRPPGLQAAAAEELLRGKKRQIWVALQGRVKRPIPLDDLQCGAWYTRPLQLPAQFILTPALEWLGRRLGGGLELRVGGDTPHVAGPLCSGAQLLNISVPGQEPGLFEAEEDARLLLGDGGGDHVITMYYYDHSFNYETFRMAVPPFHLDMVRLMDAQPVGISLRDRATGDFLFRFEVWHRRMLDHLEEHKHRIQAHAARAAALAAPGAGPAAAHPHDDASQLHPAGAHGALGGAEGMRELQDSSGRGDPGPAEGGKLVGSTAKAVAAAADAGGEDDTGPAYDALALI</sequence>
<dbReference type="RefSeq" id="XP_013894364.1">
    <property type="nucleotide sequence ID" value="XM_014038910.1"/>
</dbReference>
<feature type="domain" description="Domain of unknown function at the cortex 1" evidence="2">
    <location>
        <begin position="3"/>
        <end position="198"/>
    </location>
</feature>
<dbReference type="Pfam" id="PF08588">
    <property type="entry name" value="Duc1"/>
    <property type="match status" value="1"/>
</dbReference>
<organism evidence="3 4">
    <name type="scientific">Monoraphidium neglectum</name>
    <dbReference type="NCBI Taxonomy" id="145388"/>
    <lineage>
        <taxon>Eukaryota</taxon>
        <taxon>Viridiplantae</taxon>
        <taxon>Chlorophyta</taxon>
        <taxon>core chlorophytes</taxon>
        <taxon>Chlorophyceae</taxon>
        <taxon>CS clade</taxon>
        <taxon>Sphaeropleales</taxon>
        <taxon>Selenastraceae</taxon>
        <taxon>Monoraphidium</taxon>
    </lineage>
</organism>
<accession>A0A0D2LUN9</accession>
<reference evidence="3 4" key="1">
    <citation type="journal article" date="2013" name="BMC Genomics">
        <title>Reconstruction of the lipid metabolism for the microalga Monoraphidium neglectum from its genome sequence reveals characteristics suitable for biofuel production.</title>
        <authorList>
            <person name="Bogen C."/>
            <person name="Al-Dilaimi A."/>
            <person name="Albersmeier A."/>
            <person name="Wichmann J."/>
            <person name="Grundmann M."/>
            <person name="Rupp O."/>
            <person name="Lauersen K.J."/>
            <person name="Blifernez-Klassen O."/>
            <person name="Kalinowski J."/>
            <person name="Goesmann A."/>
            <person name="Mussgnug J.H."/>
            <person name="Kruse O."/>
        </authorList>
    </citation>
    <scope>NUCLEOTIDE SEQUENCE [LARGE SCALE GENOMIC DNA]</scope>
    <source>
        <strain evidence="3 4">SAG 48.87</strain>
    </source>
</reference>
<keyword evidence="4" id="KW-1185">Reference proteome</keyword>
<evidence type="ECO:0000313" key="4">
    <source>
        <dbReference type="Proteomes" id="UP000054498"/>
    </source>
</evidence>
<evidence type="ECO:0000259" key="2">
    <source>
        <dbReference type="Pfam" id="PF08588"/>
    </source>
</evidence>
<dbReference type="EMBL" id="KK103558">
    <property type="protein sequence ID" value="KIY95344.1"/>
    <property type="molecule type" value="Genomic_DNA"/>
</dbReference>
<dbReference type="KEGG" id="mng:MNEG_12619"/>
<dbReference type="PANTHER" id="PTHR34826">
    <property type="entry name" value="UPF0590 PROTEIN C409.17C"/>
    <property type="match status" value="1"/>
</dbReference>
<dbReference type="InterPro" id="IPR013897">
    <property type="entry name" value="Duc1"/>
</dbReference>
<dbReference type="AlphaFoldDB" id="A0A0D2LUN9"/>
<gene>
    <name evidence="3" type="ORF">MNEG_12619</name>
</gene>
<name>A0A0D2LUN9_9CHLO</name>
<dbReference type="GeneID" id="25729999"/>
<feature type="region of interest" description="Disordered" evidence="1">
    <location>
        <begin position="224"/>
        <end position="278"/>
    </location>
</feature>
<protein>
    <recommendedName>
        <fullName evidence="2">Domain of unknown function at the cortex 1 domain-containing protein</fullName>
    </recommendedName>
</protein>
<feature type="compositionally biased region" description="Low complexity" evidence="1">
    <location>
        <begin position="224"/>
        <end position="233"/>
    </location>
</feature>
<dbReference type="PANTHER" id="PTHR34826:SF2">
    <property type="entry name" value="UPF0590 PROTEIN C409.17C"/>
    <property type="match status" value="1"/>
</dbReference>
<evidence type="ECO:0000256" key="1">
    <source>
        <dbReference type="SAM" id="MobiDB-lite"/>
    </source>
</evidence>
<evidence type="ECO:0000313" key="3">
    <source>
        <dbReference type="EMBL" id="KIY95344.1"/>
    </source>
</evidence>
<dbReference type="Proteomes" id="UP000054498">
    <property type="component" value="Unassembled WGS sequence"/>
</dbReference>
<dbReference type="OrthoDB" id="42898at2759"/>
<proteinExistence type="predicted"/>